<comment type="caution">
    <text evidence="2">The sequence shown here is derived from an EMBL/GenBank/DDBJ whole genome shotgun (WGS) entry which is preliminary data.</text>
</comment>
<reference evidence="2 3" key="1">
    <citation type="journal article" date="2013" name="Genome Biol. Evol.">
        <title>Genomes of Stigonematalean cyanobacteria (subsection V) and the evolution of oxygenic photosynthesis from prokaryotes to plastids.</title>
        <authorList>
            <person name="Dagan T."/>
            <person name="Roettger M."/>
            <person name="Stucken K."/>
            <person name="Landan G."/>
            <person name="Koch R."/>
            <person name="Major P."/>
            <person name="Gould S.B."/>
            <person name="Goremykin V.V."/>
            <person name="Rippka R."/>
            <person name="Tandeau de Marsac N."/>
            <person name="Gugger M."/>
            <person name="Lockhart P.J."/>
            <person name="Allen J.F."/>
            <person name="Brune I."/>
            <person name="Maus I."/>
            <person name="Puhler A."/>
            <person name="Martin W.F."/>
        </authorList>
    </citation>
    <scope>NUCLEOTIDE SEQUENCE [LARGE SCALE GENOMIC DNA]</scope>
    <source>
        <strain evidence="2 3">PCC 7110</strain>
    </source>
</reference>
<evidence type="ECO:0000313" key="3">
    <source>
        <dbReference type="Proteomes" id="UP000076925"/>
    </source>
</evidence>
<feature type="transmembrane region" description="Helical" evidence="1">
    <location>
        <begin position="42"/>
        <end position="67"/>
    </location>
</feature>
<dbReference type="AlphaFoldDB" id="A0A139XAA1"/>
<dbReference type="Proteomes" id="UP000076925">
    <property type="component" value="Unassembled WGS sequence"/>
</dbReference>
<accession>A0A139XAA1</accession>
<gene>
    <name evidence="2" type="ORF">WA1_16400</name>
</gene>
<dbReference type="Pfam" id="PF03596">
    <property type="entry name" value="Cad"/>
    <property type="match status" value="1"/>
</dbReference>
<dbReference type="EMBL" id="ANNX02000020">
    <property type="protein sequence ID" value="KYC41628.1"/>
    <property type="molecule type" value="Genomic_DNA"/>
</dbReference>
<keyword evidence="1" id="KW-1133">Transmembrane helix</keyword>
<dbReference type="OrthoDB" id="512191at2"/>
<keyword evidence="3" id="KW-1185">Reference proteome</keyword>
<dbReference type="STRING" id="128403.WA1_16400"/>
<dbReference type="InterPro" id="IPR004676">
    <property type="entry name" value="Cd-R_transporter"/>
</dbReference>
<sequence length="220" mass="24250">MTTLWAAFTEGIIAFVATNIDDILILLLFFSQVDANFRKRHIIIGQYLGFSAIIIASLPGFFGGLVVPHEFIGLLGLLPIAIGIKKLLSQEEFTEVQTVTSDFKASSSNHPLGSFLVSLLHPQTYKVAAVTLANGGDNISIYIPLFAGNSYASMGVILIIFFVMVGVWCTIAYLLARQEAIAHTLSRYGRVAVPFVLICLGLFIMYERGTIAWLYSHWRN</sequence>
<name>A0A139XAA1_9CYAN</name>
<feature type="transmembrane region" description="Helical" evidence="1">
    <location>
        <begin position="12"/>
        <end position="30"/>
    </location>
</feature>
<evidence type="ECO:0000256" key="1">
    <source>
        <dbReference type="SAM" id="Phobius"/>
    </source>
</evidence>
<keyword evidence="1" id="KW-0812">Transmembrane</keyword>
<keyword evidence="1" id="KW-0472">Membrane</keyword>
<evidence type="ECO:0000313" key="2">
    <source>
        <dbReference type="EMBL" id="KYC41628.1"/>
    </source>
</evidence>
<protein>
    <submittedName>
        <fullName evidence="2">Transporter</fullName>
    </submittedName>
</protein>
<organism evidence="2 3">
    <name type="scientific">Scytonema hofmannii PCC 7110</name>
    <dbReference type="NCBI Taxonomy" id="128403"/>
    <lineage>
        <taxon>Bacteria</taxon>
        <taxon>Bacillati</taxon>
        <taxon>Cyanobacteriota</taxon>
        <taxon>Cyanophyceae</taxon>
        <taxon>Nostocales</taxon>
        <taxon>Scytonemataceae</taxon>
        <taxon>Scytonema</taxon>
    </lineage>
</organism>
<feature type="transmembrane region" description="Helical" evidence="1">
    <location>
        <begin position="188"/>
        <end position="206"/>
    </location>
</feature>
<proteinExistence type="predicted"/>
<feature type="transmembrane region" description="Helical" evidence="1">
    <location>
        <begin position="151"/>
        <end position="176"/>
    </location>
</feature>
<dbReference type="RefSeq" id="WP_017746519.1">
    <property type="nucleotide sequence ID" value="NZ_KQ976354.1"/>
</dbReference>